<dbReference type="InterPro" id="IPR013785">
    <property type="entry name" value="Aldolase_TIM"/>
</dbReference>
<proteinExistence type="predicted"/>
<reference evidence="4 5" key="1">
    <citation type="journal article" date="2014" name="Genome Announc.">
        <title>Complete Closed Genome Sequences of Three Bibersteinia trehalosi Nasopharyngeal Isolates from Cattle with Shipping Fever.</title>
        <authorList>
            <person name="Harhay G.P."/>
            <person name="McVey D.S."/>
            <person name="Koren S."/>
            <person name="Phillippy A.M."/>
            <person name="Bono J."/>
            <person name="Harhay D.M."/>
            <person name="Clawson M.L."/>
            <person name="Heaton M.P."/>
            <person name="Chitko-McKown C.G."/>
            <person name="Korlach J."/>
            <person name="Smith T.P."/>
        </authorList>
    </citation>
    <scope>NUCLEOTIDE SEQUENCE [LARGE SCALE GENOMIC DNA]</scope>
    <source>
        <strain evidence="4 5">USDA-ARS-USMARC-188</strain>
    </source>
</reference>
<evidence type="ECO:0000313" key="5">
    <source>
        <dbReference type="Proteomes" id="UP000019091"/>
    </source>
</evidence>
<dbReference type="EMBL" id="CP006954">
    <property type="protein sequence ID" value="AHG82816.1"/>
    <property type="molecule type" value="Genomic_DNA"/>
</dbReference>
<dbReference type="AlphaFoldDB" id="A0A4V7ICU4"/>
<evidence type="ECO:0000256" key="1">
    <source>
        <dbReference type="ARBA" id="ARBA00022630"/>
    </source>
</evidence>
<evidence type="ECO:0000256" key="2">
    <source>
        <dbReference type="ARBA" id="ARBA00023002"/>
    </source>
</evidence>
<dbReference type="PANTHER" id="PTHR43656">
    <property type="entry name" value="BINDING OXIDOREDUCTASE, PUTATIVE (AFU_ORTHOLOGUE AFUA_2G08260)-RELATED"/>
    <property type="match status" value="1"/>
</dbReference>
<organism evidence="4 5">
    <name type="scientific">Bibersteinia trehalosi USDA-ARS-USMARC-188</name>
    <dbReference type="NCBI Taxonomy" id="1263829"/>
    <lineage>
        <taxon>Bacteria</taxon>
        <taxon>Pseudomonadati</taxon>
        <taxon>Pseudomonadota</taxon>
        <taxon>Gammaproteobacteria</taxon>
        <taxon>Pasteurellales</taxon>
        <taxon>Pasteurellaceae</taxon>
        <taxon>Bibersteinia</taxon>
    </lineage>
</organism>
<dbReference type="Pfam" id="PF00724">
    <property type="entry name" value="Oxidored_FMN"/>
    <property type="match status" value="1"/>
</dbReference>
<dbReference type="GO" id="GO:0016491">
    <property type="term" value="F:oxidoreductase activity"/>
    <property type="evidence" value="ECO:0007669"/>
    <property type="project" value="UniProtKB-KW"/>
</dbReference>
<dbReference type="KEGG" id="btre:F542_21080"/>
<dbReference type="Proteomes" id="UP000019091">
    <property type="component" value="Chromosome"/>
</dbReference>
<name>A0A4V7ICU4_BIBTR</name>
<evidence type="ECO:0000259" key="3">
    <source>
        <dbReference type="Pfam" id="PF00724"/>
    </source>
</evidence>
<dbReference type="InterPro" id="IPR051799">
    <property type="entry name" value="NADH_flavin_oxidoreductase"/>
</dbReference>
<feature type="domain" description="NADH:flavin oxidoreductase/NADH oxidase N-terminal" evidence="3">
    <location>
        <begin position="13"/>
        <end position="339"/>
    </location>
</feature>
<evidence type="ECO:0000313" key="4">
    <source>
        <dbReference type="EMBL" id="AHG82816.1"/>
    </source>
</evidence>
<keyword evidence="2" id="KW-0560">Oxidoreductase</keyword>
<dbReference type="InterPro" id="IPR001155">
    <property type="entry name" value="OxRdtase_FMN_N"/>
</dbReference>
<sequence length="385" mass="43888">MEKAKMNPKYTPLFEPYTLNNGVEIPNRLTVAPLTIYDSGEDGEMTKAGRTFWQDRFNGFGLYIMPFTNVHPSGIGFESPNAFDERHLPTLREYAEIAHKQSAKAVVQIAHSGLRADPAMTQGYDVVAPTGDAYGRFRTMSESEVWEMVQSYARAAELVMEAGFDGVEIHGANGWQIQQFVSASTNYRTDFWGGSLEKRLNFPLEIIKAIDEMRKKHNRPDFIIGYRFSPEEPGERGITMKETLTLVDALLEMPIQYLHISLWDFYKKVRRGADTALTRMQVVHDRIAGRVPFFGSGNLYTADDMLNAYQTGWVESVSIGKSIMLNPNLVELIKTGREAEIQTTFDWEQADFYRYTPAMLHGTRMGHDFYPPSKQLGVRYKSEHF</sequence>
<protein>
    <submittedName>
        <fullName evidence="4">NADH:flavin oxidoreductase/NADH oxidase</fullName>
    </submittedName>
</protein>
<dbReference type="SUPFAM" id="SSF51395">
    <property type="entry name" value="FMN-linked oxidoreductases"/>
    <property type="match status" value="1"/>
</dbReference>
<accession>A0A4V7ICU4</accession>
<dbReference type="GO" id="GO:0010181">
    <property type="term" value="F:FMN binding"/>
    <property type="evidence" value="ECO:0007669"/>
    <property type="project" value="InterPro"/>
</dbReference>
<dbReference type="CDD" id="cd04735">
    <property type="entry name" value="OYE_like_4_FMN"/>
    <property type="match status" value="1"/>
</dbReference>
<dbReference type="Gene3D" id="3.20.20.70">
    <property type="entry name" value="Aldolase class I"/>
    <property type="match status" value="1"/>
</dbReference>
<gene>
    <name evidence="4" type="ORF">F542_21080</name>
</gene>
<keyword evidence="1" id="KW-0285">Flavoprotein</keyword>
<dbReference type="PANTHER" id="PTHR43656:SF2">
    <property type="entry name" value="BINDING OXIDOREDUCTASE, PUTATIVE (AFU_ORTHOLOGUE AFUA_2G08260)-RELATED"/>
    <property type="match status" value="1"/>
</dbReference>